<keyword evidence="1" id="KW-0732">Signal</keyword>
<dbReference type="OrthoDB" id="6782883at2759"/>
<reference evidence="2" key="1">
    <citation type="submission" date="2022-01" db="EMBL/GenBank/DDBJ databases">
        <authorList>
            <person name="King R."/>
        </authorList>
    </citation>
    <scope>NUCLEOTIDE SEQUENCE</scope>
</reference>
<dbReference type="EMBL" id="OV651819">
    <property type="protein sequence ID" value="CAH1113438.1"/>
    <property type="molecule type" value="Genomic_DNA"/>
</dbReference>
<proteinExistence type="predicted"/>
<dbReference type="CDD" id="cd23992">
    <property type="entry name" value="PBP_GOBP"/>
    <property type="match status" value="1"/>
</dbReference>
<feature type="signal peptide" evidence="1">
    <location>
        <begin position="1"/>
        <end position="16"/>
    </location>
</feature>
<dbReference type="GO" id="GO:0005549">
    <property type="term" value="F:odorant binding"/>
    <property type="evidence" value="ECO:0007669"/>
    <property type="project" value="InterPro"/>
</dbReference>
<dbReference type="InterPro" id="IPR036728">
    <property type="entry name" value="PBP_GOBP_sf"/>
</dbReference>
<keyword evidence="3" id="KW-1185">Reference proteome</keyword>
<protein>
    <submittedName>
        <fullName evidence="2">Uncharacterized protein</fullName>
    </submittedName>
</protein>
<evidence type="ECO:0000256" key="1">
    <source>
        <dbReference type="SAM" id="SignalP"/>
    </source>
</evidence>
<dbReference type="Gene3D" id="1.10.238.20">
    <property type="entry name" value="Pheromone/general odorant binding protein domain"/>
    <property type="match status" value="1"/>
</dbReference>
<evidence type="ECO:0000313" key="3">
    <source>
        <dbReference type="Proteomes" id="UP001153636"/>
    </source>
</evidence>
<feature type="chain" id="PRO_5040318303" evidence="1">
    <location>
        <begin position="17"/>
        <end position="170"/>
    </location>
</feature>
<sequence length="170" mass="20094">MLFFIITYFICSTLSATDTEYEDILPFALPDIELPDSIMNEKEVIEQNLDFEVIDYCVHTSGVDVETLMHMIEYMRVPDEQEVKDFLFCFGRNQGIQHGNGKIEFDMLFTFLISMDFGHEWNIRNPLKNCIENNYDGSENAYITVKCIMEEYSILNLVPTWWHVFMKHFL</sequence>
<gene>
    <name evidence="2" type="ORF">PSYICH_LOCUS13300</name>
</gene>
<dbReference type="SUPFAM" id="SSF47565">
    <property type="entry name" value="Insect pheromone/odorant-binding proteins"/>
    <property type="match status" value="1"/>
</dbReference>
<evidence type="ECO:0000313" key="2">
    <source>
        <dbReference type="EMBL" id="CAH1113438.1"/>
    </source>
</evidence>
<accession>A0A9P0GLH8</accession>
<dbReference type="Pfam" id="PF01395">
    <property type="entry name" value="PBP_GOBP"/>
    <property type="match status" value="1"/>
</dbReference>
<organism evidence="2 3">
    <name type="scientific">Psylliodes chrysocephalus</name>
    <dbReference type="NCBI Taxonomy" id="3402493"/>
    <lineage>
        <taxon>Eukaryota</taxon>
        <taxon>Metazoa</taxon>
        <taxon>Ecdysozoa</taxon>
        <taxon>Arthropoda</taxon>
        <taxon>Hexapoda</taxon>
        <taxon>Insecta</taxon>
        <taxon>Pterygota</taxon>
        <taxon>Neoptera</taxon>
        <taxon>Endopterygota</taxon>
        <taxon>Coleoptera</taxon>
        <taxon>Polyphaga</taxon>
        <taxon>Cucujiformia</taxon>
        <taxon>Chrysomeloidea</taxon>
        <taxon>Chrysomelidae</taxon>
        <taxon>Galerucinae</taxon>
        <taxon>Alticini</taxon>
        <taxon>Psylliodes</taxon>
    </lineage>
</organism>
<dbReference type="Proteomes" id="UP001153636">
    <property type="component" value="Chromosome 7"/>
</dbReference>
<name>A0A9P0GLH8_9CUCU</name>
<dbReference type="AlphaFoldDB" id="A0A9P0GLH8"/>
<dbReference type="InterPro" id="IPR006170">
    <property type="entry name" value="PBP/GOBP"/>
</dbReference>